<dbReference type="CTD" id="101896116"/>
<evidence type="ECO:0000259" key="6">
    <source>
        <dbReference type="SMART" id="SM00093"/>
    </source>
</evidence>
<evidence type="ECO:0000256" key="1">
    <source>
        <dbReference type="ARBA" id="ARBA00009500"/>
    </source>
</evidence>
<dbReference type="Proteomes" id="UP001652621">
    <property type="component" value="Unplaced"/>
</dbReference>
<feature type="domain" description="Serpin" evidence="6">
    <location>
        <begin position="86"/>
        <end position="447"/>
    </location>
</feature>
<proteinExistence type="evidence at transcript level"/>
<reference evidence="7" key="2">
    <citation type="submission" date="2014-05" db="EMBL/GenBank/DDBJ databases">
        <title>cDNA cloning and sequence analysis of Musca domestica serpin superfamily.</title>
        <authorList>
            <person name="Wei C.C."/>
            <person name="Xiu J.F."/>
            <person name="Wu J.W."/>
        </authorList>
    </citation>
    <scope>NUCLEOTIDE SEQUENCE</scope>
</reference>
<dbReference type="InterPro" id="IPR023795">
    <property type="entry name" value="Serpin_CS"/>
</dbReference>
<dbReference type="SUPFAM" id="SSF56574">
    <property type="entry name" value="Serpins"/>
    <property type="match status" value="1"/>
</dbReference>
<gene>
    <name evidence="7 9" type="primary">SPN9</name>
</gene>
<evidence type="ECO:0000313" key="7">
    <source>
        <dbReference type="EMBL" id="AIL24300.1"/>
    </source>
</evidence>
<accession>A0A077D1G8</accession>
<name>A0A077D1G8_MUSDO</name>
<dbReference type="OrthoDB" id="671595at2759"/>
<keyword evidence="2" id="KW-0646">Protease inhibitor</keyword>
<reference evidence="9" key="1">
    <citation type="journal article" date="2012" name="Mol. Biol. Rep.">
        <title>Transcriptomic analysis of the housefly (Musca domestica) larva using massively parallel pyrosequencing.</title>
        <authorList>
            <person name="Liu F."/>
            <person name="Tang T."/>
            <person name="Sun L."/>
            <person name="Jose Priya T.A."/>
        </authorList>
    </citation>
    <scope>NUCLEOTIDE SEQUENCE</scope>
</reference>
<evidence type="ECO:0000256" key="3">
    <source>
        <dbReference type="ARBA" id="ARBA00022900"/>
    </source>
</evidence>
<evidence type="ECO:0000313" key="9">
    <source>
        <dbReference type="RefSeq" id="NP_001295972.1"/>
    </source>
</evidence>
<dbReference type="InterPro" id="IPR036186">
    <property type="entry name" value="Serpin_sf"/>
</dbReference>
<organism evidence="7">
    <name type="scientific">Musca domestica</name>
    <name type="common">House fly</name>
    <dbReference type="NCBI Taxonomy" id="7370"/>
    <lineage>
        <taxon>Eukaryota</taxon>
        <taxon>Metazoa</taxon>
        <taxon>Ecdysozoa</taxon>
        <taxon>Arthropoda</taxon>
        <taxon>Hexapoda</taxon>
        <taxon>Insecta</taxon>
        <taxon>Pterygota</taxon>
        <taxon>Neoptera</taxon>
        <taxon>Endopterygota</taxon>
        <taxon>Diptera</taxon>
        <taxon>Brachycera</taxon>
        <taxon>Muscomorpha</taxon>
        <taxon>Muscoidea</taxon>
        <taxon>Muscidae</taxon>
        <taxon>Musca</taxon>
    </lineage>
</organism>
<dbReference type="AlphaFoldDB" id="A0A077D1G8"/>
<protein>
    <submittedName>
        <fullName evidence="9">Antichymotrypsin-2-like precursor</fullName>
    </submittedName>
    <submittedName>
        <fullName evidence="7">Serine protease inhibitor 9</fullName>
    </submittedName>
</protein>
<dbReference type="PANTHER" id="PTHR11461">
    <property type="entry name" value="SERINE PROTEASE INHIBITOR, SERPIN"/>
    <property type="match status" value="1"/>
</dbReference>
<comment type="similarity">
    <text evidence="1 4">Belongs to the serpin family.</text>
</comment>
<dbReference type="Gene3D" id="2.30.39.10">
    <property type="entry name" value="Alpha-1-antitrypsin, domain 1"/>
    <property type="match status" value="1"/>
</dbReference>
<evidence type="ECO:0000256" key="5">
    <source>
        <dbReference type="SAM" id="SignalP"/>
    </source>
</evidence>
<dbReference type="GeneID" id="101896116"/>
<feature type="chain" id="PRO_5038206400" evidence="5 9">
    <location>
        <begin position="29"/>
        <end position="449"/>
    </location>
</feature>
<feature type="signal peptide" evidence="5">
    <location>
        <begin position="1"/>
        <end position="28"/>
    </location>
</feature>
<sequence>MKKECSSGVNKAWKFFLIATTSLHLVAAQCTSPECVALLSGQKQFDDRETAETKYVEKIKTTPAPTRIYFPNETQNIKIPSDSFDVKLYQLMPRATKDQNLCISPLSVQTLLTYLSTVSEGKLHDELSRLLDLPENQTLVAKTYQMLTQLPTENTDANNTIIFGNKLYFDERYGFLKRNVLDSAQRLYATDLESVDFLLPSKAADKINSWVSDKTRHLIENVVNADSLKSNTMALLVSPVYFKSEWENKFALYDTTMRPFFLNPRKEIQVETMYTEDLFRYGSFEQLGATVLEIPYKLDDFTMMIILPKDIDGLAEVERRLSEISLKLISYRLETREVIAKIPKFKIEFESDMIQTLQQLGLRSLFNRDSRINIFKHPSEPLVVDQMRHKTVINVNEAGTEAAATTFAKIVPLSIPVGLVRFTVDHPFIFVIRNSRAVYFMGHVVDFNL</sequence>
<dbReference type="CDD" id="cd19954">
    <property type="entry name" value="serpin42Dd-like_insects"/>
    <property type="match status" value="1"/>
</dbReference>
<reference evidence="9" key="3">
    <citation type="journal article" date="2015" name="G3 (Bethesda)">
        <title>Transcriptomic Analysis of Musca domestica to Reveal Key Genes of the Prophenoloxidase-Activating System.</title>
        <authorList>
            <person name="Li D."/>
            <person name="Liang Y."/>
            <person name="Wang X."/>
            <person name="Wang L."/>
            <person name="Qi M."/>
            <person name="Yu Y."/>
            <person name="Luan Y."/>
        </authorList>
    </citation>
    <scope>NUCLEOTIDE SEQUENCE</scope>
</reference>
<dbReference type="InterPro" id="IPR042178">
    <property type="entry name" value="Serpin_sf_1"/>
</dbReference>
<dbReference type="PANTHER" id="PTHR11461:SF211">
    <property type="entry name" value="GH10112P-RELATED"/>
    <property type="match status" value="1"/>
</dbReference>
<dbReference type="Pfam" id="PF00079">
    <property type="entry name" value="Serpin"/>
    <property type="match status" value="1"/>
</dbReference>
<dbReference type="VEuPathDB" id="VectorBase:MDOMA2_012595"/>
<dbReference type="KEGG" id="mde:101896116"/>
<evidence type="ECO:0000256" key="2">
    <source>
        <dbReference type="ARBA" id="ARBA00022690"/>
    </source>
</evidence>
<dbReference type="VEuPathDB" id="VectorBase:MDOA004205"/>
<dbReference type="RefSeq" id="NP_001295972.1">
    <property type="nucleotide sequence ID" value="NM_001309043.1"/>
</dbReference>
<dbReference type="SMART" id="SM00093">
    <property type="entry name" value="SERPIN"/>
    <property type="match status" value="1"/>
</dbReference>
<dbReference type="Gene3D" id="3.30.497.10">
    <property type="entry name" value="Antithrombin, subunit I, domain 2"/>
    <property type="match status" value="1"/>
</dbReference>
<dbReference type="EMBL" id="KJ872489">
    <property type="protein sequence ID" value="AIL24300.1"/>
    <property type="molecule type" value="mRNA"/>
</dbReference>
<dbReference type="InterPro" id="IPR042185">
    <property type="entry name" value="Serpin_sf_2"/>
</dbReference>
<dbReference type="PROSITE" id="PS00284">
    <property type="entry name" value="SERPIN"/>
    <property type="match status" value="1"/>
</dbReference>
<dbReference type="SMR" id="A0A077D1G8"/>
<dbReference type="InterPro" id="IPR023796">
    <property type="entry name" value="Serpin_dom"/>
</dbReference>
<dbReference type="GO" id="GO:0005615">
    <property type="term" value="C:extracellular space"/>
    <property type="evidence" value="ECO:0007669"/>
    <property type="project" value="InterPro"/>
</dbReference>
<reference evidence="9" key="4">
    <citation type="submission" date="2025-04" db="UniProtKB">
        <authorList>
            <consortium name="RefSeq"/>
        </authorList>
    </citation>
    <scope>IDENTIFICATION</scope>
</reference>
<dbReference type="InterPro" id="IPR000215">
    <property type="entry name" value="Serpin_fam"/>
</dbReference>
<keyword evidence="5 9" id="KW-0732">Signal</keyword>
<keyword evidence="8" id="KW-1185">Reference proteome</keyword>
<evidence type="ECO:0000256" key="4">
    <source>
        <dbReference type="RuleBase" id="RU000411"/>
    </source>
</evidence>
<dbReference type="GO" id="GO:0004867">
    <property type="term" value="F:serine-type endopeptidase inhibitor activity"/>
    <property type="evidence" value="ECO:0007669"/>
    <property type="project" value="UniProtKB-KW"/>
</dbReference>
<evidence type="ECO:0000313" key="8">
    <source>
        <dbReference type="Proteomes" id="UP001652621"/>
    </source>
</evidence>
<keyword evidence="3" id="KW-0722">Serine protease inhibitor</keyword>
<dbReference type="MEROPS" id="I04.077"/>